<dbReference type="Pfam" id="PF23415">
    <property type="entry name" value="MAPB1_N"/>
    <property type="match status" value="1"/>
</dbReference>
<dbReference type="PANTHER" id="PTHR13843:SF6">
    <property type="entry name" value="MICROTUBULE-ASSOCIATED PROTEIN 1A"/>
    <property type="match status" value="1"/>
</dbReference>
<dbReference type="GO" id="GO:0007409">
    <property type="term" value="P:axonogenesis"/>
    <property type="evidence" value="ECO:0007669"/>
    <property type="project" value="TreeGrafter"/>
</dbReference>
<keyword evidence="4" id="KW-1185">Reference proteome</keyword>
<evidence type="ECO:0000256" key="1">
    <source>
        <dbReference type="SAM" id="MobiDB-lite"/>
    </source>
</evidence>
<dbReference type="InterPro" id="IPR026074">
    <property type="entry name" value="MAP1"/>
</dbReference>
<dbReference type="GO" id="GO:0003779">
    <property type="term" value="F:actin binding"/>
    <property type="evidence" value="ECO:0007669"/>
    <property type="project" value="TreeGrafter"/>
</dbReference>
<dbReference type="GO" id="GO:0000226">
    <property type="term" value="P:microtubule cytoskeleton organization"/>
    <property type="evidence" value="ECO:0007669"/>
    <property type="project" value="InterPro"/>
</dbReference>
<feature type="domain" description="Microtubule-associated protein 1B/S N-terminal" evidence="2">
    <location>
        <begin position="61"/>
        <end position="119"/>
    </location>
</feature>
<dbReference type="GO" id="GO:0045202">
    <property type="term" value="C:synapse"/>
    <property type="evidence" value="ECO:0007669"/>
    <property type="project" value="TreeGrafter"/>
</dbReference>
<dbReference type="GO" id="GO:0031114">
    <property type="term" value="P:regulation of microtubule depolymerization"/>
    <property type="evidence" value="ECO:0007669"/>
    <property type="project" value="TreeGrafter"/>
</dbReference>
<dbReference type="GO" id="GO:0005875">
    <property type="term" value="C:microtubule associated complex"/>
    <property type="evidence" value="ECO:0007669"/>
    <property type="project" value="TreeGrafter"/>
</dbReference>
<reference evidence="3" key="2">
    <citation type="submission" date="2025-08" db="UniProtKB">
        <authorList>
            <consortium name="Ensembl"/>
        </authorList>
    </citation>
    <scope>IDENTIFICATION</scope>
</reference>
<dbReference type="GO" id="GO:0016358">
    <property type="term" value="P:dendrite development"/>
    <property type="evidence" value="ECO:0007669"/>
    <property type="project" value="TreeGrafter"/>
</dbReference>
<evidence type="ECO:0000313" key="4">
    <source>
        <dbReference type="Proteomes" id="UP000694402"/>
    </source>
</evidence>
<evidence type="ECO:0000259" key="2">
    <source>
        <dbReference type="Pfam" id="PF23415"/>
    </source>
</evidence>
<dbReference type="Proteomes" id="UP000694402">
    <property type="component" value="Unassembled WGS sequence"/>
</dbReference>
<reference evidence="4" key="1">
    <citation type="journal article" date="2018" name="PLoS ONE">
        <title>Chinook salmon (Oncorhynchus tshawytscha) genome and transcriptome.</title>
        <authorList>
            <person name="Christensen K.A."/>
            <person name="Leong J.S."/>
            <person name="Sakhrani D."/>
            <person name="Biagi C.A."/>
            <person name="Minkley D.R."/>
            <person name="Withler R.E."/>
            <person name="Rondeau E.B."/>
            <person name="Koop B.F."/>
            <person name="Devlin R.H."/>
        </authorList>
    </citation>
    <scope>NUCLEOTIDE SEQUENCE [LARGE SCALE GENOMIC DNA]</scope>
</reference>
<gene>
    <name evidence="3" type="primary">map1aa</name>
</gene>
<dbReference type="GO" id="GO:0005874">
    <property type="term" value="C:microtubule"/>
    <property type="evidence" value="ECO:0007669"/>
    <property type="project" value="InterPro"/>
</dbReference>
<reference evidence="3" key="3">
    <citation type="submission" date="2025-09" db="UniProtKB">
        <authorList>
            <consortium name="Ensembl"/>
        </authorList>
    </citation>
    <scope>IDENTIFICATION</scope>
</reference>
<dbReference type="InterPro" id="IPR056617">
    <property type="entry name" value="MAP1B/S_N"/>
</dbReference>
<feature type="region of interest" description="Disordered" evidence="1">
    <location>
        <begin position="25"/>
        <end position="53"/>
    </location>
</feature>
<protein>
    <recommendedName>
        <fullName evidence="2">Microtubule-associated protein 1B/S N-terminal domain-containing protein</fullName>
    </recommendedName>
</protein>
<proteinExistence type="predicted"/>
<dbReference type="PANTHER" id="PTHR13843">
    <property type="entry name" value="MICROTUBULE-ASSOCIATED PROTEIN"/>
    <property type="match status" value="1"/>
</dbReference>
<name>A0AAZ3R551_ONCTS</name>
<organism evidence="3 4">
    <name type="scientific">Oncorhynchus tshawytscha</name>
    <name type="common">Chinook salmon</name>
    <name type="synonym">Salmo tshawytscha</name>
    <dbReference type="NCBI Taxonomy" id="74940"/>
    <lineage>
        <taxon>Eukaryota</taxon>
        <taxon>Metazoa</taxon>
        <taxon>Chordata</taxon>
        <taxon>Craniata</taxon>
        <taxon>Vertebrata</taxon>
        <taxon>Euteleostomi</taxon>
        <taxon>Actinopterygii</taxon>
        <taxon>Neopterygii</taxon>
        <taxon>Teleostei</taxon>
        <taxon>Protacanthopterygii</taxon>
        <taxon>Salmoniformes</taxon>
        <taxon>Salmonidae</taxon>
        <taxon>Salmoninae</taxon>
        <taxon>Oncorhynchus</taxon>
    </lineage>
</organism>
<dbReference type="AlphaFoldDB" id="A0AAZ3R551"/>
<evidence type="ECO:0000313" key="3">
    <source>
        <dbReference type="Ensembl" id="ENSOTSP00005136361.1"/>
    </source>
</evidence>
<dbReference type="GeneTree" id="ENSGT00940000155897"/>
<dbReference type="Ensembl" id="ENSOTST00005152189.1">
    <property type="protein sequence ID" value="ENSOTSP00005136361.1"/>
    <property type="gene ID" value="ENSOTSG00005076809.1"/>
</dbReference>
<accession>A0AAZ3R551</accession>
<sequence length="123" mass="13854">MEMEKDPASTRRAVAMEIPVAAASLSVAPGEPEEQREPALPFHRGQHHRTRPPFNHGRFYMLIVIGEISTDHHLQSAKKHIKQGLRSWDIDLTLCDLNRELQLFATRHSAQFSSEVKGQSCSG</sequence>
<dbReference type="GO" id="GO:0005829">
    <property type="term" value="C:cytosol"/>
    <property type="evidence" value="ECO:0007669"/>
    <property type="project" value="TreeGrafter"/>
</dbReference>
<dbReference type="GO" id="GO:0030425">
    <property type="term" value="C:dendrite"/>
    <property type="evidence" value="ECO:0007669"/>
    <property type="project" value="TreeGrafter"/>
</dbReference>
<dbReference type="GO" id="GO:0008017">
    <property type="term" value="F:microtubule binding"/>
    <property type="evidence" value="ECO:0007669"/>
    <property type="project" value="InterPro"/>
</dbReference>
<dbReference type="GO" id="GO:0043025">
    <property type="term" value="C:neuronal cell body"/>
    <property type="evidence" value="ECO:0007669"/>
    <property type="project" value="TreeGrafter"/>
</dbReference>